<sequence length="148" mass="16243">MEPSLVGAICTLDAGIKMRTAQRERTSTSVDQSLQYKAPSSSKNHSSSPLRIKEDTPSETDLPMPSLSLVDNVGIPDRGESLRSMLTVTRDPSKATSYGGGVYIQQESDHEMVRLDQENKYNSVYFSSHKKLPILNHSTLSPICPSTS</sequence>
<evidence type="ECO:0000313" key="3">
    <source>
        <dbReference type="Proteomes" id="UP001432322"/>
    </source>
</evidence>
<dbReference type="Proteomes" id="UP001432322">
    <property type="component" value="Unassembled WGS sequence"/>
</dbReference>
<name>A0AAV5WRK0_9BILA</name>
<comment type="caution">
    <text evidence="2">The sequence shown here is derived from an EMBL/GenBank/DDBJ whole genome shotgun (WGS) entry which is preliminary data.</text>
</comment>
<evidence type="ECO:0000313" key="2">
    <source>
        <dbReference type="EMBL" id="GMT33248.1"/>
    </source>
</evidence>
<evidence type="ECO:0000256" key="1">
    <source>
        <dbReference type="SAM" id="MobiDB-lite"/>
    </source>
</evidence>
<keyword evidence="3" id="KW-1185">Reference proteome</keyword>
<reference evidence="2" key="1">
    <citation type="submission" date="2023-10" db="EMBL/GenBank/DDBJ databases">
        <title>Genome assembly of Pristionchus species.</title>
        <authorList>
            <person name="Yoshida K."/>
            <person name="Sommer R.J."/>
        </authorList>
    </citation>
    <scope>NUCLEOTIDE SEQUENCE</scope>
    <source>
        <strain evidence="2">RS5133</strain>
    </source>
</reference>
<dbReference type="EMBL" id="BTSY01000006">
    <property type="protein sequence ID" value="GMT33248.1"/>
    <property type="molecule type" value="Genomic_DNA"/>
</dbReference>
<protein>
    <submittedName>
        <fullName evidence="2">Uncharacterized protein</fullName>
    </submittedName>
</protein>
<gene>
    <name evidence="2" type="ORF">PFISCL1PPCAC_24545</name>
</gene>
<dbReference type="AlphaFoldDB" id="A0AAV5WRK0"/>
<feature type="region of interest" description="Disordered" evidence="1">
    <location>
        <begin position="19"/>
        <end position="73"/>
    </location>
</feature>
<feature type="compositionally biased region" description="Polar residues" evidence="1">
    <location>
        <begin position="27"/>
        <end position="39"/>
    </location>
</feature>
<organism evidence="2 3">
    <name type="scientific">Pristionchus fissidentatus</name>
    <dbReference type="NCBI Taxonomy" id="1538716"/>
    <lineage>
        <taxon>Eukaryota</taxon>
        <taxon>Metazoa</taxon>
        <taxon>Ecdysozoa</taxon>
        <taxon>Nematoda</taxon>
        <taxon>Chromadorea</taxon>
        <taxon>Rhabditida</taxon>
        <taxon>Rhabditina</taxon>
        <taxon>Diplogasteromorpha</taxon>
        <taxon>Diplogasteroidea</taxon>
        <taxon>Neodiplogasteridae</taxon>
        <taxon>Pristionchus</taxon>
    </lineage>
</organism>
<proteinExistence type="predicted"/>
<accession>A0AAV5WRK0</accession>